<organism evidence="3 4">
    <name type="scientific">Durusdinium trenchii</name>
    <dbReference type="NCBI Taxonomy" id="1381693"/>
    <lineage>
        <taxon>Eukaryota</taxon>
        <taxon>Sar</taxon>
        <taxon>Alveolata</taxon>
        <taxon>Dinophyceae</taxon>
        <taxon>Suessiales</taxon>
        <taxon>Symbiodiniaceae</taxon>
        <taxon>Durusdinium</taxon>
    </lineage>
</organism>
<proteinExistence type="predicted"/>
<feature type="transmembrane region" description="Helical" evidence="2">
    <location>
        <begin position="1335"/>
        <end position="1355"/>
    </location>
</feature>
<keyword evidence="2" id="KW-0472">Membrane</keyword>
<dbReference type="Gene3D" id="3.30.420.10">
    <property type="entry name" value="Ribonuclease H-like superfamily/Ribonuclease H"/>
    <property type="match status" value="1"/>
</dbReference>
<evidence type="ECO:0000313" key="3">
    <source>
        <dbReference type="EMBL" id="CAK9003082.1"/>
    </source>
</evidence>
<feature type="region of interest" description="Disordered" evidence="1">
    <location>
        <begin position="1433"/>
        <end position="1467"/>
    </location>
</feature>
<keyword evidence="2" id="KW-0812">Transmembrane</keyword>
<comment type="caution">
    <text evidence="3">The sequence shown here is derived from an EMBL/GenBank/DDBJ whole genome shotgun (WGS) entry which is preliminary data.</text>
</comment>
<evidence type="ECO:0008006" key="5">
    <source>
        <dbReference type="Google" id="ProtNLM"/>
    </source>
</evidence>
<evidence type="ECO:0000313" key="4">
    <source>
        <dbReference type="Proteomes" id="UP001642484"/>
    </source>
</evidence>
<keyword evidence="2" id="KW-1133">Transmembrane helix</keyword>
<sequence>MAVATAFGWYAYKDDLNVAFLCYWGLMSGINGIFDFVKFIDVSARTRAPVNTLLFKLGELMQFKVSSRVASSWQLRRSAAEKSVPEGFMNDLEHVEKDLEQDLKLGEYKEEVQQRGYPKYEKLVGEYERLAGSSLDENLKIATVMRCCPGQLGQHLQLNVKPGTRYAQVRESMVAYEQSTAAWSSTKIFERNQIVPMEVDRIEGDRKGKGKDKGEGEIDIEESFTEGFEMVVTEEDMVEHFDLTKTDVDDYWTMEDDFTHEIDLIDCKMDYNDLFENVDPQDLQDVSAVPMNMGSLGKRTQALAWREEKVSYVMDVSDKLKAMADEPGWRELSDGTPVLVVKNSFTFQDISRWYDPHEFPCRTRLVKLESGEYDCVESAQFWVDRRMSELDGISPCTTLTLVHQKALFFHEIHLLNFYKMIFMHNLDDLLNHADEPQGGPREPEQLVYDEVGDDFVTVNGLKLTTASSRKVMKDACEFLGIPLSGSKAVVFKRLQVAVRETAAKAALDAARNEKRAMERRPQRAGVPLAPTEEEKQRHNLLTHLPFADWCEHCQATRSKDNERHERREEVCPTVALDYMTTNTTIRKESPEVKRLVAVDNRSKAILAAPIKAKGGASVELCANSICGFVTDYEKVIIKGDQEPSLKQMAVARKLLKLQTTQELSPQGRSASNPAERAVQTVRRLGNTLLESIRVGCGFEIPASHPLFVWCYAHASWLYNRFHVTPGGNTPFEVVTSRTYSGKLAPFGACVYGQTTSSSEEHPTGSSNLAEGNYVGKLMDSDLNFLLSPDGLFVTRAVRRCADEWQPEFLKACHGLPWDDASSRKFGPTTKVDKKRSLESQTFPGLHDDEAKAVEEYARRREKKLWRNPSESWRAAMRMVYVLKFLNNLLDLNTLKENFDLVVNFLEKNLPRRQRWTFSGRVPFDWGELNEVDLEQESEEAGPPDVSEEMLAQLELEADEREISRLIPKNGNFEGYRFLTTKKVYDWRWRLKEEPGKSGWMRRSRLENLDCGQSTDVKDAYLMVPQEEKVYVERSGEFFELGRRLPGQRVGSKAWYDHLGKVARDEGLQPKFANSAVFYKVGRTPLAMSSHVDDLQLVGSQQDVEKLLDSFRKQAWTLQVQGPCSPKVAGQCAFLKRQFASDGSGSMTVRMDQKYVKKLVDLLDLRVNKGKLTPTTGTFQKGLQGQPLSKEELSLYRTCVGILLYMSTERPDIQCAVRQLASKVTGPDTLDQKELKQLVLYLKHTADYVQEMKQSFAMASAMGERNDDVKMAATQRPSRLEVFTDNGIYIKRMLEAVLNMKVVLELRIDSCDLALMVLHSASIGAWSLLTEMGYQILQTGMMMVAFNALVFILFYLRDYLNLFKVEENFNEKLHHLKTLIEMVNKERSSTQGSTSSENQPDMIRKLAEVIEMENYGMNLMVEMSTTYYLKEKKKKVKNKNKKTYHNSRTSRRQPTRYTSGGEPTEDEFTEDAMDVDDDDVIATATDAVRELRRRAGLREELGEIQMHRLLDLTIDTPQEGEEYFIENPNWMREGGKMVDQKALL</sequence>
<dbReference type="Proteomes" id="UP001642484">
    <property type="component" value="Unassembled WGS sequence"/>
</dbReference>
<dbReference type="EMBL" id="CAXAMN010003125">
    <property type="protein sequence ID" value="CAK9003082.1"/>
    <property type="molecule type" value="Genomic_DNA"/>
</dbReference>
<accession>A0ABP0IM46</accession>
<reference evidence="3 4" key="1">
    <citation type="submission" date="2024-02" db="EMBL/GenBank/DDBJ databases">
        <authorList>
            <person name="Chen Y."/>
            <person name="Shah S."/>
            <person name="Dougan E. K."/>
            <person name="Thang M."/>
            <person name="Chan C."/>
        </authorList>
    </citation>
    <scope>NUCLEOTIDE SEQUENCE [LARGE SCALE GENOMIC DNA]</scope>
</reference>
<dbReference type="InterPro" id="IPR036397">
    <property type="entry name" value="RNaseH_sf"/>
</dbReference>
<name>A0ABP0IM46_9DINO</name>
<keyword evidence="4" id="KW-1185">Reference proteome</keyword>
<evidence type="ECO:0000256" key="2">
    <source>
        <dbReference type="SAM" id="Phobius"/>
    </source>
</evidence>
<feature type="compositionally biased region" description="Basic residues" evidence="1">
    <location>
        <begin position="1433"/>
        <end position="1453"/>
    </location>
</feature>
<gene>
    <name evidence="3" type="ORF">CCMP2556_LOCUS7140</name>
</gene>
<protein>
    <recommendedName>
        <fullName evidence="5">SAP domain-containing protein</fullName>
    </recommendedName>
</protein>
<evidence type="ECO:0000256" key="1">
    <source>
        <dbReference type="SAM" id="MobiDB-lite"/>
    </source>
</evidence>